<dbReference type="InterPro" id="IPR005846">
    <property type="entry name" value="A-D-PHexomutase_a/b/a-III"/>
</dbReference>
<feature type="domain" description="Alpha-D-phosphohexomutase alpha/beta/alpha" evidence="8">
    <location>
        <begin position="8"/>
        <end position="133"/>
    </location>
</feature>
<feature type="domain" description="Alpha-D-phosphohexomutase C-terminal" evidence="7">
    <location>
        <begin position="393"/>
        <end position="453"/>
    </location>
</feature>
<dbReference type="InterPro" id="IPR005841">
    <property type="entry name" value="Alpha-D-phosphohexomutase_SF"/>
</dbReference>
<feature type="domain" description="Alpha-D-phosphohexomutase alpha/beta/alpha" evidence="10">
    <location>
        <begin position="270"/>
        <end position="376"/>
    </location>
</feature>
<evidence type="ECO:0000256" key="2">
    <source>
        <dbReference type="ARBA" id="ARBA00010231"/>
    </source>
</evidence>
<dbReference type="FunFam" id="3.30.310.50:FF:000006">
    <property type="entry name" value="Phosphoglucosamine mutase"/>
    <property type="match status" value="1"/>
</dbReference>
<comment type="similarity">
    <text evidence="2">Belongs to the phosphohexose mutase family.</text>
</comment>
<dbReference type="GO" id="GO:0004615">
    <property type="term" value="F:phosphomannomutase activity"/>
    <property type="evidence" value="ECO:0007669"/>
    <property type="project" value="UniProtKB-EC"/>
</dbReference>
<comment type="caution">
    <text evidence="11">The sequence shown here is derived from an EMBL/GenBank/DDBJ whole genome shotgun (WGS) entry which is preliminary data.</text>
</comment>
<evidence type="ECO:0000256" key="4">
    <source>
        <dbReference type="ARBA" id="ARBA00022723"/>
    </source>
</evidence>
<dbReference type="SUPFAM" id="SSF55957">
    <property type="entry name" value="Phosphoglucomutase, C-terminal domain"/>
    <property type="match status" value="1"/>
</dbReference>
<dbReference type="InterPro" id="IPR036900">
    <property type="entry name" value="A-D-PHexomutase_C_sf"/>
</dbReference>
<gene>
    <name evidence="11" type="ORF">EZS27_023647</name>
</gene>
<dbReference type="GO" id="GO:0006048">
    <property type="term" value="P:UDP-N-acetylglucosamine biosynthetic process"/>
    <property type="evidence" value="ECO:0007669"/>
    <property type="project" value="TreeGrafter"/>
</dbReference>
<dbReference type="SUPFAM" id="SSF53738">
    <property type="entry name" value="Phosphoglucomutase, first 3 domains"/>
    <property type="match status" value="3"/>
</dbReference>
<proteinExistence type="inferred from homology"/>
<dbReference type="GO" id="GO:0009252">
    <property type="term" value="P:peptidoglycan biosynthetic process"/>
    <property type="evidence" value="ECO:0007669"/>
    <property type="project" value="TreeGrafter"/>
</dbReference>
<keyword evidence="4" id="KW-0479">Metal-binding</keyword>
<dbReference type="Pfam" id="PF00408">
    <property type="entry name" value="PGM_PMM_IV"/>
    <property type="match status" value="1"/>
</dbReference>
<name>A0A5J4R0Y7_9ZZZZ</name>
<evidence type="ECO:0000259" key="8">
    <source>
        <dbReference type="Pfam" id="PF02878"/>
    </source>
</evidence>
<keyword evidence="5" id="KW-0460">Magnesium</keyword>
<dbReference type="Pfam" id="PF02878">
    <property type="entry name" value="PGM_PMM_I"/>
    <property type="match status" value="1"/>
</dbReference>
<dbReference type="AlphaFoldDB" id="A0A5J4R0Y7"/>
<accession>A0A5J4R0Y7</accession>
<feature type="domain" description="Alpha-D-phosphohexomutase alpha/beta/alpha" evidence="9">
    <location>
        <begin position="170"/>
        <end position="263"/>
    </location>
</feature>
<reference evidence="11" key="1">
    <citation type="submission" date="2019-03" db="EMBL/GenBank/DDBJ databases">
        <title>Single cell metagenomics reveals metabolic interactions within the superorganism composed of flagellate Streblomastix strix and complex community of Bacteroidetes bacteria on its surface.</title>
        <authorList>
            <person name="Treitli S.C."/>
            <person name="Kolisko M."/>
            <person name="Husnik F."/>
            <person name="Keeling P."/>
            <person name="Hampl V."/>
        </authorList>
    </citation>
    <scope>NUCLEOTIDE SEQUENCE</scope>
    <source>
        <strain evidence="11">STM</strain>
    </source>
</reference>
<dbReference type="Pfam" id="PF02880">
    <property type="entry name" value="PGM_PMM_III"/>
    <property type="match status" value="1"/>
</dbReference>
<evidence type="ECO:0000259" key="9">
    <source>
        <dbReference type="Pfam" id="PF02879"/>
    </source>
</evidence>
<dbReference type="EC" id="5.4.2.8" evidence="11"/>
<dbReference type="PANTHER" id="PTHR42946:SF1">
    <property type="entry name" value="PHOSPHOGLUCOMUTASE (ALPHA-D-GLUCOSE-1,6-BISPHOSPHATE-DEPENDENT)"/>
    <property type="match status" value="1"/>
</dbReference>
<dbReference type="InterPro" id="IPR050060">
    <property type="entry name" value="Phosphoglucosamine_mutase"/>
</dbReference>
<evidence type="ECO:0000259" key="7">
    <source>
        <dbReference type="Pfam" id="PF00408"/>
    </source>
</evidence>
<evidence type="ECO:0000313" key="11">
    <source>
        <dbReference type="EMBL" id="KAA6327359.1"/>
    </source>
</evidence>
<dbReference type="Pfam" id="PF02879">
    <property type="entry name" value="PGM_PMM_II"/>
    <property type="match status" value="1"/>
</dbReference>
<dbReference type="InterPro" id="IPR005843">
    <property type="entry name" value="A-D-PHexomutase_C"/>
</dbReference>
<evidence type="ECO:0000256" key="3">
    <source>
        <dbReference type="ARBA" id="ARBA00022553"/>
    </source>
</evidence>
<dbReference type="Gene3D" id="3.30.310.50">
    <property type="entry name" value="Alpha-D-phosphohexomutase, C-terminal domain"/>
    <property type="match status" value="1"/>
</dbReference>
<dbReference type="GO" id="GO:0008966">
    <property type="term" value="F:phosphoglucosamine mutase activity"/>
    <property type="evidence" value="ECO:0007669"/>
    <property type="project" value="InterPro"/>
</dbReference>
<dbReference type="NCBIfam" id="TIGR03990">
    <property type="entry name" value="Arch_GlmM"/>
    <property type="match status" value="1"/>
</dbReference>
<dbReference type="InterPro" id="IPR024086">
    <property type="entry name" value="GlmM_arc-type"/>
</dbReference>
<dbReference type="PANTHER" id="PTHR42946">
    <property type="entry name" value="PHOSPHOHEXOSE MUTASE"/>
    <property type="match status" value="1"/>
</dbReference>
<organism evidence="11">
    <name type="scientific">termite gut metagenome</name>
    <dbReference type="NCBI Taxonomy" id="433724"/>
    <lineage>
        <taxon>unclassified sequences</taxon>
        <taxon>metagenomes</taxon>
        <taxon>organismal metagenomes</taxon>
    </lineage>
</organism>
<dbReference type="InterPro" id="IPR016066">
    <property type="entry name" value="A-D-PHexomutase_CS"/>
</dbReference>
<dbReference type="InterPro" id="IPR005844">
    <property type="entry name" value="A-D-PHexomutase_a/b/a-I"/>
</dbReference>
<dbReference type="InterPro" id="IPR005845">
    <property type="entry name" value="A-D-PHexomutase_a/b/a-II"/>
</dbReference>
<dbReference type="EMBL" id="SNRY01002006">
    <property type="protein sequence ID" value="KAA6327359.1"/>
    <property type="molecule type" value="Genomic_DNA"/>
</dbReference>
<dbReference type="PRINTS" id="PR00509">
    <property type="entry name" value="PGMPMM"/>
</dbReference>
<dbReference type="Gene3D" id="3.40.120.10">
    <property type="entry name" value="Alpha-D-Glucose-1,6-Bisphosphate, subunit A, domain 3"/>
    <property type="match status" value="3"/>
</dbReference>
<sequence length="460" mass="50283">MALIKSISGIRGTIGGQVGEGLNPLDTVKYVSAYAAFIRINTSQASNKIVVGRDARISGKMMEQLVVGTLLGMGFDVVNIGLATTPTTELAVTMENACGGIILTASHNPKHWNALKLLNEKGEFLNAKQGDAVLLLAERGKFIYANVEHLGKITEKDYTDKHIQAVLNLKLVDVNAIKAAGFEAAIDAVNSVGDIIIPKLLRALGVNKINELYCTPDGNFPHNPEPLKEHLYDIANLMRSSKSDVGFVVDPDVDRLAILCEDGEMFGEEYTLVAVADYILKHTLGNTVSNLSSSRALRDVTEKRGCKYYASAVGEVNVTTRMKSVNAVIGGEGNGGVIYPDSHYGRDSLVGIALFLTHLAHEKMTVSSLRATYPQYFMAKQKIELAPDIDIDAILKLIKERYSNYNITDIDGVKIDFPDKWVHLRKSNTEPIIRVYSEAHTLQEAEDIGKEIISVVHSLK</sequence>
<evidence type="ECO:0000256" key="5">
    <source>
        <dbReference type="ARBA" id="ARBA00022842"/>
    </source>
</evidence>
<dbReference type="GO" id="GO:0005975">
    <property type="term" value="P:carbohydrate metabolic process"/>
    <property type="evidence" value="ECO:0007669"/>
    <property type="project" value="InterPro"/>
</dbReference>
<dbReference type="GO" id="GO:0005829">
    <property type="term" value="C:cytosol"/>
    <property type="evidence" value="ECO:0007669"/>
    <property type="project" value="TreeGrafter"/>
</dbReference>
<comment type="cofactor">
    <cofactor evidence="1">
        <name>Mg(2+)</name>
        <dbReference type="ChEBI" id="CHEBI:18420"/>
    </cofactor>
</comment>
<keyword evidence="3" id="KW-0597">Phosphoprotein</keyword>
<evidence type="ECO:0000259" key="10">
    <source>
        <dbReference type="Pfam" id="PF02880"/>
    </source>
</evidence>
<dbReference type="GO" id="GO:0000287">
    <property type="term" value="F:magnesium ion binding"/>
    <property type="evidence" value="ECO:0007669"/>
    <property type="project" value="InterPro"/>
</dbReference>
<keyword evidence="6 11" id="KW-0413">Isomerase</keyword>
<dbReference type="FunFam" id="3.40.120.10:FF:000020">
    <property type="entry name" value="Phosphoglucosamine mutase"/>
    <property type="match status" value="1"/>
</dbReference>
<evidence type="ECO:0000256" key="6">
    <source>
        <dbReference type="ARBA" id="ARBA00023235"/>
    </source>
</evidence>
<evidence type="ECO:0000256" key="1">
    <source>
        <dbReference type="ARBA" id="ARBA00001946"/>
    </source>
</evidence>
<dbReference type="PROSITE" id="PS00710">
    <property type="entry name" value="PGM_PMM"/>
    <property type="match status" value="1"/>
</dbReference>
<dbReference type="InterPro" id="IPR016055">
    <property type="entry name" value="A-D-PHexomutase_a/b/a-I/II/III"/>
</dbReference>
<protein>
    <submittedName>
        <fullName evidence="11">Phosphomannomutase</fullName>
        <ecNumber evidence="11">5.4.2.8</ecNumber>
    </submittedName>
</protein>